<dbReference type="WBParaSite" id="Minc3s01913g27153">
    <property type="protein sequence ID" value="Minc3s01913g27153"/>
    <property type="gene ID" value="Minc3s01913g27153"/>
</dbReference>
<feature type="compositionally biased region" description="Pro residues" evidence="1">
    <location>
        <begin position="411"/>
        <end position="427"/>
    </location>
</feature>
<proteinExistence type="predicted"/>
<evidence type="ECO:0000313" key="3">
    <source>
        <dbReference type="Proteomes" id="UP000887563"/>
    </source>
</evidence>
<organism evidence="3 4">
    <name type="scientific">Meloidogyne incognita</name>
    <name type="common">Southern root-knot nematode worm</name>
    <name type="synonym">Oxyuris incognita</name>
    <dbReference type="NCBI Taxonomy" id="6306"/>
    <lineage>
        <taxon>Eukaryota</taxon>
        <taxon>Metazoa</taxon>
        <taxon>Ecdysozoa</taxon>
        <taxon>Nematoda</taxon>
        <taxon>Chromadorea</taxon>
        <taxon>Rhabditida</taxon>
        <taxon>Tylenchina</taxon>
        <taxon>Tylenchomorpha</taxon>
        <taxon>Tylenchoidea</taxon>
        <taxon>Meloidogynidae</taxon>
        <taxon>Meloidogyninae</taxon>
        <taxon>Meloidogyne</taxon>
        <taxon>Meloidogyne incognita group</taxon>
    </lineage>
</organism>
<feature type="compositionally biased region" description="Basic and acidic residues" evidence="1">
    <location>
        <begin position="594"/>
        <end position="603"/>
    </location>
</feature>
<keyword evidence="3" id="KW-1185">Reference proteome</keyword>
<evidence type="ECO:0000256" key="1">
    <source>
        <dbReference type="SAM" id="MobiDB-lite"/>
    </source>
</evidence>
<keyword evidence="2" id="KW-0472">Membrane</keyword>
<feature type="transmembrane region" description="Helical" evidence="2">
    <location>
        <begin position="453"/>
        <end position="476"/>
    </location>
</feature>
<keyword evidence="2" id="KW-0812">Transmembrane</keyword>
<evidence type="ECO:0000256" key="2">
    <source>
        <dbReference type="SAM" id="Phobius"/>
    </source>
</evidence>
<feature type="region of interest" description="Disordered" evidence="1">
    <location>
        <begin position="384"/>
        <end position="444"/>
    </location>
</feature>
<reference evidence="4" key="1">
    <citation type="submission" date="2022-11" db="UniProtKB">
        <authorList>
            <consortium name="WormBaseParasite"/>
        </authorList>
    </citation>
    <scope>IDENTIFICATION</scope>
</reference>
<dbReference type="AlphaFoldDB" id="A0A914MHS9"/>
<evidence type="ECO:0000313" key="4">
    <source>
        <dbReference type="WBParaSite" id="Minc3s01913g27153"/>
    </source>
</evidence>
<feature type="compositionally biased region" description="Low complexity" evidence="1">
    <location>
        <begin position="431"/>
        <end position="443"/>
    </location>
</feature>
<sequence>MNLTIFNNPKFTIKALLFVSFFPPNTTKSSITSTLRQHHLNNNNKNKSFMLFCLLHPMDHNTGPLARKSTTLCALLLISIAALLVLAVPGQAEVVEVGVAKHPKDESGVKLKPVSKPAGKDLKYAEYKKRFEKVCKFSITNEHIKLHYEGEGCTVELITDGRSAINFTTGMEDSKCSKLESCNTGDFRDGYSNLLPFAYSRTNEELKSLNNGPLYVDGIKCEKSDECGDEKQRCMKHTFLEVSWSQCVVQRTYYVYAHTHLVGELERGLSQKRQGSDQRPLEFNLGIADDNSFTMDFEKPASFETGKNPISCVPKESAIAKPRTWKIKNGVGNLEGKHLLVFHLLPQNATIKYEGNAFKGPLKIPKPNCDLFISFKKGPYEFLQVDPPKPTTSTTTTAPKPKPGSKQPPSGTYPPLPSGKTTPPTPQKEPGTTTNVQGVQGVQGTEGGSNARIWIVVAISVVIAVIGLGVAGSCCYRKHQKQKKEEKEEQLEKIYWDNAGNDTEIAEQNIKRSVSDKPSLEKEFVKDIFERMKKENTDNALKIEKILYKLYLPALEDKGFEAIGTFREWRKKNDMFKGEDETLEEFNGRVEKAIAKREETTGEKKKKGKKKRG</sequence>
<feature type="compositionally biased region" description="Basic residues" evidence="1">
    <location>
        <begin position="604"/>
        <end position="613"/>
    </location>
</feature>
<feature type="region of interest" description="Disordered" evidence="1">
    <location>
        <begin position="594"/>
        <end position="613"/>
    </location>
</feature>
<accession>A0A914MHS9</accession>
<dbReference type="Proteomes" id="UP000887563">
    <property type="component" value="Unplaced"/>
</dbReference>
<name>A0A914MHS9_MELIC</name>
<feature type="compositionally biased region" description="Low complexity" evidence="1">
    <location>
        <begin position="391"/>
        <end position="410"/>
    </location>
</feature>
<protein>
    <submittedName>
        <fullName evidence="4">Uncharacterized protein</fullName>
    </submittedName>
</protein>
<keyword evidence="2" id="KW-1133">Transmembrane helix</keyword>